<organism evidence="4 5">
    <name type="scientific">Branchiostoma belcheri</name>
    <name type="common">Amphioxus</name>
    <dbReference type="NCBI Taxonomy" id="7741"/>
    <lineage>
        <taxon>Eukaryota</taxon>
        <taxon>Metazoa</taxon>
        <taxon>Chordata</taxon>
        <taxon>Cephalochordata</taxon>
        <taxon>Leptocardii</taxon>
        <taxon>Amphioxiformes</taxon>
        <taxon>Branchiostomatidae</taxon>
        <taxon>Branchiostoma</taxon>
    </lineage>
</organism>
<dbReference type="SUPFAM" id="SSF56436">
    <property type="entry name" value="C-type lectin-like"/>
    <property type="match status" value="1"/>
</dbReference>
<dbReference type="AlphaFoldDB" id="A0A6P4YFV3"/>
<dbReference type="InterPro" id="IPR016187">
    <property type="entry name" value="CTDL_fold"/>
</dbReference>
<reference evidence="5" key="1">
    <citation type="submission" date="2025-08" db="UniProtKB">
        <authorList>
            <consortium name="RefSeq"/>
        </authorList>
    </citation>
    <scope>IDENTIFICATION</scope>
    <source>
        <tissue evidence="5">Gonad</tissue>
    </source>
</reference>
<dbReference type="InterPro" id="IPR018378">
    <property type="entry name" value="C-type_lectin_CS"/>
</dbReference>
<dbReference type="PANTHER" id="PTHR22801:SF63">
    <property type="entry name" value="C-TYPE LECTIN DOMAIN-CONTAINING PROTEIN"/>
    <property type="match status" value="1"/>
</dbReference>
<dbReference type="CDD" id="cd00037">
    <property type="entry name" value="CLECT"/>
    <property type="match status" value="1"/>
</dbReference>
<dbReference type="Proteomes" id="UP000515135">
    <property type="component" value="Unplaced"/>
</dbReference>
<keyword evidence="2" id="KW-0175">Coiled coil</keyword>
<dbReference type="InterPro" id="IPR001304">
    <property type="entry name" value="C-type_lectin-like"/>
</dbReference>
<evidence type="ECO:0000313" key="5">
    <source>
        <dbReference type="RefSeq" id="XP_019628115.1"/>
    </source>
</evidence>
<dbReference type="PROSITE" id="PS00615">
    <property type="entry name" value="C_TYPE_LECTIN_1"/>
    <property type="match status" value="1"/>
</dbReference>
<feature type="domain" description="C-type lectin" evidence="3">
    <location>
        <begin position="46"/>
        <end position="164"/>
    </location>
</feature>
<keyword evidence="1" id="KW-1015">Disulfide bond</keyword>
<dbReference type="SMART" id="SM00034">
    <property type="entry name" value="CLECT"/>
    <property type="match status" value="1"/>
</dbReference>
<protein>
    <submittedName>
        <fullName evidence="5">Collectin-10-like</fullName>
    </submittedName>
</protein>
<dbReference type="PANTHER" id="PTHR22801">
    <property type="entry name" value="LITHOSTATHINE"/>
    <property type="match status" value="1"/>
</dbReference>
<evidence type="ECO:0000256" key="1">
    <source>
        <dbReference type="ARBA" id="ARBA00023157"/>
    </source>
</evidence>
<dbReference type="InterPro" id="IPR050801">
    <property type="entry name" value="Ca-Dep_Lectins_ImmuneDev"/>
</dbReference>
<feature type="coiled-coil region" evidence="2">
    <location>
        <begin position="1"/>
        <end position="28"/>
    </location>
</feature>
<dbReference type="RefSeq" id="XP_019628115.1">
    <property type="nucleotide sequence ID" value="XM_019772556.1"/>
</dbReference>
<name>A0A6P4YFV3_BRABE</name>
<accession>A0A6P4YFV3</accession>
<proteinExistence type="predicted"/>
<dbReference type="OrthoDB" id="8066719at2759"/>
<dbReference type="Pfam" id="PF00059">
    <property type="entry name" value="Lectin_C"/>
    <property type="match status" value="1"/>
</dbReference>
<dbReference type="GeneID" id="109472702"/>
<dbReference type="KEGG" id="bbel:109472702"/>
<sequence>MTKLEEQNIQLQVKLAHMEQRLNDVSEELCACKEKTHVCPAGDILICDRCYSLPNIYVKKNYTEARSVCQAAGGHLAMPKDKKTNDFLARVLQSLFMFVGRRRHSVWIGLTDRSEMGTSWMWEDGTPLAGWNNWAAGRPQNPLHGAFCACWDEFHGYNWNDAQCGSDDFNYLCEKPATVKP</sequence>
<gene>
    <name evidence="5" type="primary">LOC109472702</name>
</gene>
<evidence type="ECO:0000313" key="4">
    <source>
        <dbReference type="Proteomes" id="UP000515135"/>
    </source>
</evidence>
<keyword evidence="4" id="KW-1185">Reference proteome</keyword>
<dbReference type="InterPro" id="IPR016186">
    <property type="entry name" value="C-type_lectin-like/link_sf"/>
</dbReference>
<evidence type="ECO:0000259" key="3">
    <source>
        <dbReference type="PROSITE" id="PS50041"/>
    </source>
</evidence>
<dbReference type="Gene3D" id="3.10.100.10">
    <property type="entry name" value="Mannose-Binding Protein A, subunit A"/>
    <property type="match status" value="1"/>
</dbReference>
<evidence type="ECO:0000256" key="2">
    <source>
        <dbReference type="SAM" id="Coils"/>
    </source>
</evidence>
<dbReference type="PROSITE" id="PS50041">
    <property type="entry name" value="C_TYPE_LECTIN_2"/>
    <property type="match status" value="1"/>
</dbReference>